<dbReference type="CDD" id="cd06257">
    <property type="entry name" value="DnaJ"/>
    <property type="match status" value="1"/>
</dbReference>
<accession>A0A6S6SLF7</accession>
<dbReference type="SMART" id="SM00271">
    <property type="entry name" value="DnaJ"/>
    <property type="match status" value="1"/>
</dbReference>
<dbReference type="SUPFAM" id="SSF49493">
    <property type="entry name" value="HSP40/DnaJ peptide-binding domain"/>
    <property type="match status" value="2"/>
</dbReference>
<sequence length="306" mass="34404">MQQKDYYKTLDLKKSASADDIKKAYRRLARKYHPDVSKEANAEERFKEVYEAYDVLNDKKKRGEYDDMRSGRGSKNGAGFQPPPGWQSGNFDANFFEDIMRHDNSPHSGSNHGHGAGNTDFFDNIFGGQTRNRASQAGQATPQVATVPLTLGDIYHGSQRKIRLPDGRNIQVKIPKGIEEGQKIRISNGPGRAEIHLKVKLQPHKHFKVDGKNILLELPIAPWEAALGSMITVPTLEGNVNLRIPEAVQTGKKMRLQGRGLPGDKPGDQIVTLVIMTPPAKQSDERDFYREMEKTFNWDPRKGMLN</sequence>
<reference evidence="4" key="1">
    <citation type="submission" date="2020-01" db="EMBL/GenBank/DDBJ databases">
        <authorList>
            <person name="Meier V. D."/>
            <person name="Meier V D."/>
        </authorList>
    </citation>
    <scope>NUCLEOTIDE SEQUENCE</scope>
    <source>
        <strain evidence="4">HLG_WM_MAG_07</strain>
    </source>
</reference>
<dbReference type="CDD" id="cd10747">
    <property type="entry name" value="DnaJ_C"/>
    <property type="match status" value="1"/>
</dbReference>
<dbReference type="PANTHER" id="PTHR44145:SF3">
    <property type="entry name" value="DNAJ HOMOLOG SUBFAMILY A MEMBER 3, MITOCHONDRIAL"/>
    <property type="match status" value="1"/>
</dbReference>
<dbReference type="PANTHER" id="PTHR44145">
    <property type="entry name" value="DNAJ HOMOLOG SUBFAMILY A MEMBER 3, MITOCHONDRIAL"/>
    <property type="match status" value="1"/>
</dbReference>
<dbReference type="InterPro" id="IPR051938">
    <property type="entry name" value="Apopto_cytoskel_mod"/>
</dbReference>
<dbReference type="GO" id="GO:0006457">
    <property type="term" value="P:protein folding"/>
    <property type="evidence" value="ECO:0007669"/>
    <property type="project" value="InterPro"/>
</dbReference>
<dbReference type="Gene3D" id="1.10.287.110">
    <property type="entry name" value="DnaJ domain"/>
    <property type="match status" value="1"/>
</dbReference>
<dbReference type="PROSITE" id="PS50076">
    <property type="entry name" value="DNAJ_2"/>
    <property type="match status" value="1"/>
</dbReference>
<feature type="domain" description="J" evidence="3">
    <location>
        <begin position="5"/>
        <end position="69"/>
    </location>
</feature>
<organism evidence="4">
    <name type="scientific">uncultured Thiotrichaceae bacterium</name>
    <dbReference type="NCBI Taxonomy" id="298394"/>
    <lineage>
        <taxon>Bacteria</taxon>
        <taxon>Pseudomonadati</taxon>
        <taxon>Pseudomonadota</taxon>
        <taxon>Gammaproteobacteria</taxon>
        <taxon>Thiotrichales</taxon>
        <taxon>Thiotrichaceae</taxon>
        <taxon>environmental samples</taxon>
    </lineage>
</organism>
<feature type="region of interest" description="Disordered" evidence="2">
    <location>
        <begin position="63"/>
        <end position="87"/>
    </location>
</feature>
<proteinExistence type="predicted"/>
<dbReference type="Pfam" id="PF01556">
    <property type="entry name" value="DnaJ_C"/>
    <property type="match status" value="1"/>
</dbReference>
<dbReference type="FunFam" id="2.60.260.20:FF:000013">
    <property type="entry name" value="DnaJ subfamily B member 11"/>
    <property type="match status" value="1"/>
</dbReference>
<dbReference type="AlphaFoldDB" id="A0A6S6SLF7"/>
<dbReference type="Pfam" id="PF00226">
    <property type="entry name" value="DnaJ"/>
    <property type="match status" value="1"/>
</dbReference>
<keyword evidence="1" id="KW-0143">Chaperone</keyword>
<dbReference type="Gene3D" id="2.60.260.20">
    <property type="entry name" value="Urease metallochaperone UreE, N-terminal domain"/>
    <property type="match status" value="2"/>
</dbReference>
<evidence type="ECO:0000256" key="1">
    <source>
        <dbReference type="ARBA" id="ARBA00023186"/>
    </source>
</evidence>
<dbReference type="InterPro" id="IPR008971">
    <property type="entry name" value="HSP40/DnaJ_pept-bd"/>
</dbReference>
<dbReference type="InterPro" id="IPR001623">
    <property type="entry name" value="DnaJ_domain"/>
</dbReference>
<dbReference type="PRINTS" id="PR00625">
    <property type="entry name" value="JDOMAIN"/>
</dbReference>
<dbReference type="InterPro" id="IPR002939">
    <property type="entry name" value="DnaJ_C"/>
</dbReference>
<dbReference type="GO" id="GO:0051082">
    <property type="term" value="F:unfolded protein binding"/>
    <property type="evidence" value="ECO:0007669"/>
    <property type="project" value="InterPro"/>
</dbReference>
<evidence type="ECO:0000259" key="3">
    <source>
        <dbReference type="PROSITE" id="PS50076"/>
    </source>
</evidence>
<evidence type="ECO:0000313" key="4">
    <source>
        <dbReference type="EMBL" id="CAA6808159.1"/>
    </source>
</evidence>
<evidence type="ECO:0000256" key="2">
    <source>
        <dbReference type="SAM" id="MobiDB-lite"/>
    </source>
</evidence>
<gene>
    <name evidence="4" type="ORF">HELGO_WM12732</name>
</gene>
<name>A0A6S6SLF7_9GAMM</name>
<protein>
    <submittedName>
        <fullName evidence="4">DnaJ-class molecular chaperone CbpA</fullName>
    </submittedName>
</protein>
<dbReference type="SUPFAM" id="SSF46565">
    <property type="entry name" value="Chaperone J-domain"/>
    <property type="match status" value="1"/>
</dbReference>
<dbReference type="InterPro" id="IPR018253">
    <property type="entry name" value="DnaJ_domain_CS"/>
</dbReference>
<dbReference type="EMBL" id="CACVAY010000036">
    <property type="protein sequence ID" value="CAA6808159.1"/>
    <property type="molecule type" value="Genomic_DNA"/>
</dbReference>
<feature type="region of interest" description="Disordered" evidence="2">
    <location>
        <begin position="100"/>
        <end position="121"/>
    </location>
</feature>
<dbReference type="PROSITE" id="PS00636">
    <property type="entry name" value="DNAJ_1"/>
    <property type="match status" value="1"/>
</dbReference>
<dbReference type="InterPro" id="IPR036869">
    <property type="entry name" value="J_dom_sf"/>
</dbReference>